<keyword evidence="1" id="KW-0732">Signal</keyword>
<keyword evidence="3" id="KW-1185">Reference proteome</keyword>
<dbReference type="RefSeq" id="WP_289384932.1">
    <property type="nucleotide sequence ID" value="NZ_JAUCBM010000001.1"/>
</dbReference>
<evidence type="ECO:0000256" key="1">
    <source>
        <dbReference type="SAM" id="SignalP"/>
    </source>
</evidence>
<dbReference type="EMBL" id="JBHTMA010000040">
    <property type="protein sequence ID" value="MFD1228395.1"/>
    <property type="molecule type" value="Genomic_DNA"/>
</dbReference>
<protein>
    <submittedName>
        <fullName evidence="2">Uncharacterized protein</fullName>
    </submittedName>
</protein>
<organism evidence="2 3">
    <name type="scientific">Pseudochrobactrum kiredjianiae</name>
    <dbReference type="NCBI Taxonomy" id="386305"/>
    <lineage>
        <taxon>Bacteria</taxon>
        <taxon>Pseudomonadati</taxon>
        <taxon>Pseudomonadota</taxon>
        <taxon>Alphaproteobacteria</taxon>
        <taxon>Hyphomicrobiales</taxon>
        <taxon>Brucellaceae</taxon>
        <taxon>Pseudochrobactrum</taxon>
    </lineage>
</organism>
<proteinExistence type="predicted"/>
<evidence type="ECO:0000313" key="3">
    <source>
        <dbReference type="Proteomes" id="UP001597263"/>
    </source>
</evidence>
<feature type="signal peptide" evidence="1">
    <location>
        <begin position="1"/>
        <end position="30"/>
    </location>
</feature>
<name>A0ABW3V691_9HYPH</name>
<dbReference type="Proteomes" id="UP001597263">
    <property type="component" value="Unassembled WGS sequence"/>
</dbReference>
<reference evidence="3" key="1">
    <citation type="journal article" date="2019" name="Int. J. Syst. Evol. Microbiol.">
        <title>The Global Catalogue of Microorganisms (GCM) 10K type strain sequencing project: providing services to taxonomists for standard genome sequencing and annotation.</title>
        <authorList>
            <consortium name="The Broad Institute Genomics Platform"/>
            <consortium name="The Broad Institute Genome Sequencing Center for Infectious Disease"/>
            <person name="Wu L."/>
            <person name="Ma J."/>
        </authorList>
    </citation>
    <scope>NUCLEOTIDE SEQUENCE [LARGE SCALE GENOMIC DNA]</scope>
    <source>
        <strain evidence="3">CCUG 49584</strain>
    </source>
</reference>
<gene>
    <name evidence="2" type="ORF">ACFQ35_14730</name>
</gene>
<evidence type="ECO:0000313" key="2">
    <source>
        <dbReference type="EMBL" id="MFD1228395.1"/>
    </source>
</evidence>
<feature type="chain" id="PRO_5047108672" evidence="1">
    <location>
        <begin position="31"/>
        <end position="134"/>
    </location>
</feature>
<accession>A0ABW3V691</accession>
<comment type="caution">
    <text evidence="2">The sequence shown here is derived from an EMBL/GenBank/DDBJ whole genome shotgun (WGS) entry which is preliminary data.</text>
</comment>
<sequence length="134" mass="14936">MNRNNRSRLSKLASAAALLCPLLISNNGFAQEKSIDSYYARLSKQDHFNSSGNPLTKVEGIIQQDRANVYALGRRDHEDNLDYFFAIKENRALIGTLIANSRISDEASAAIINGTPLVFVQIYKGYITIKVMPE</sequence>